<gene>
    <name evidence="2" type="ORF">KTT_14620</name>
</gene>
<evidence type="ECO:0000313" key="2">
    <source>
        <dbReference type="EMBL" id="GCE11603.1"/>
    </source>
</evidence>
<dbReference type="AlphaFoldDB" id="A0A401ZXP3"/>
<dbReference type="RefSeq" id="WP_126579294.1">
    <property type="nucleotide sequence ID" value="NZ_BIFR01000001.1"/>
</dbReference>
<reference evidence="3" key="1">
    <citation type="submission" date="2018-12" db="EMBL/GenBank/DDBJ databases">
        <title>Tengunoibacter tsumagoiensis gen. nov., sp. nov., Dictyobacter kobayashii sp. nov., D. alpinus sp. nov., and D. joshuensis sp. nov. and description of Dictyobacteraceae fam. nov. within the order Ktedonobacterales isolated from Tengu-no-mugimeshi.</title>
        <authorList>
            <person name="Wang C.M."/>
            <person name="Zheng Y."/>
            <person name="Sakai Y."/>
            <person name="Toyoda A."/>
            <person name="Minakuchi Y."/>
            <person name="Abe K."/>
            <person name="Yokota A."/>
            <person name="Yabe S."/>
        </authorList>
    </citation>
    <scope>NUCLEOTIDE SEQUENCE [LARGE SCALE GENOMIC DNA]</scope>
    <source>
        <strain evidence="3">Uno3</strain>
    </source>
</reference>
<dbReference type="EMBL" id="BIFR01000001">
    <property type="protein sequence ID" value="GCE11603.1"/>
    <property type="molecule type" value="Genomic_DNA"/>
</dbReference>
<dbReference type="Proteomes" id="UP000287352">
    <property type="component" value="Unassembled WGS sequence"/>
</dbReference>
<dbReference type="InterPro" id="IPR025510">
    <property type="entry name" value="DUF4397"/>
</dbReference>
<keyword evidence="3" id="KW-1185">Reference proteome</keyword>
<evidence type="ECO:0000313" key="3">
    <source>
        <dbReference type="Proteomes" id="UP000287352"/>
    </source>
</evidence>
<feature type="domain" description="DUF4397" evidence="1">
    <location>
        <begin position="48"/>
        <end position="155"/>
    </location>
</feature>
<accession>A0A401ZXP3</accession>
<name>A0A401ZXP3_9CHLR</name>
<organism evidence="2 3">
    <name type="scientific">Tengunoibacter tsumagoiensis</name>
    <dbReference type="NCBI Taxonomy" id="2014871"/>
    <lineage>
        <taxon>Bacteria</taxon>
        <taxon>Bacillati</taxon>
        <taxon>Chloroflexota</taxon>
        <taxon>Ktedonobacteria</taxon>
        <taxon>Ktedonobacterales</taxon>
        <taxon>Dictyobacteraceae</taxon>
        <taxon>Tengunoibacter</taxon>
    </lineage>
</organism>
<dbReference type="OrthoDB" id="5800709at2"/>
<dbReference type="Pfam" id="PF14344">
    <property type="entry name" value="DUF4397"/>
    <property type="match status" value="1"/>
</dbReference>
<sequence>MIKKTLLSLGVLTFVFLAFFANIGVQPARAAGKAAPLSFSDKVYPTYVVHGIPGVPVDVYVNKKLMLSNFQPGTTAGPFNLPTGFYVIALYPVGANPATTAAIVNTPVGILSSLNPTSIVARLDGRGKPTLQAIQESNDFVIFPGEGMVAVRDASNGGFTYLQGCVNPVGTTSSFFPTVGSLGQYFRAGQYEVRLFDFGATDCSKKPLLSTIVTVTEGVNINVYAVGDKNAGTLQVITSSIEDEGNRF</sequence>
<comment type="caution">
    <text evidence="2">The sequence shown here is derived from an EMBL/GenBank/DDBJ whole genome shotgun (WGS) entry which is preliminary data.</text>
</comment>
<protein>
    <recommendedName>
        <fullName evidence="1">DUF4397 domain-containing protein</fullName>
    </recommendedName>
</protein>
<evidence type="ECO:0000259" key="1">
    <source>
        <dbReference type="Pfam" id="PF14344"/>
    </source>
</evidence>
<proteinExistence type="predicted"/>